<feature type="transmembrane region" description="Helical" evidence="4">
    <location>
        <begin position="118"/>
        <end position="140"/>
    </location>
</feature>
<name>A0ABS8JSF0_9BURK</name>
<dbReference type="Pfam" id="PF06779">
    <property type="entry name" value="MFS_4"/>
    <property type="match status" value="1"/>
</dbReference>
<gene>
    <name evidence="6" type="ORF">LJ656_08775</name>
</gene>
<evidence type="ECO:0000313" key="6">
    <source>
        <dbReference type="EMBL" id="MCC8392679.1"/>
    </source>
</evidence>
<feature type="transmembrane region" description="Helical" evidence="4">
    <location>
        <begin position="88"/>
        <end position="112"/>
    </location>
</feature>
<keyword evidence="1 4" id="KW-0812">Transmembrane</keyword>
<comment type="caution">
    <text evidence="6">The sequence shown here is derived from an EMBL/GenBank/DDBJ whole genome shotgun (WGS) entry which is preliminary data.</text>
</comment>
<evidence type="ECO:0000256" key="1">
    <source>
        <dbReference type="ARBA" id="ARBA00022692"/>
    </source>
</evidence>
<keyword evidence="7" id="KW-1185">Reference proteome</keyword>
<feature type="transmembrane region" description="Helical" evidence="4">
    <location>
        <begin position="265"/>
        <end position="287"/>
    </location>
</feature>
<feature type="transmembrane region" description="Helical" evidence="4">
    <location>
        <begin position="152"/>
        <end position="179"/>
    </location>
</feature>
<sequence>MSSSSLETAPHSPSAASAQRLPTLLLAAALSLGSAIALGFARFAYALLLPSMKLDLGWSFAQAGAMNTANALGYLLGALVFPRLARRWSAAALFAAGCALTALLMAGSGLLADTHSLLIVRVITGASSAAIFISGGVLAARLASARPRDAGLILGLYYGGTGWGIVASSLLVPVTIFNVVHGWEFAWFALAAACALFAAFAIGAARRIERAHASAVSAARAADSAADVPAWPRFAAALAGYGLFGVGYIGYMTFIVALLRNAGMSAAVVTGFYLLLGAATVVSARIWSSLLDRMRGGQALAVLNGLLAVATLLPALFSQPWIAFVSGTLFGATFLSAVASTTAFVRHNLPASHWTKGISAFTIVFAFGQIVGPVVIGWVSDGAGLARGLVYSALLLAAGALLAACQKALRAA</sequence>
<evidence type="ECO:0000256" key="2">
    <source>
        <dbReference type="ARBA" id="ARBA00022989"/>
    </source>
</evidence>
<feature type="transmembrane region" description="Helical" evidence="4">
    <location>
        <begin position="238"/>
        <end position="259"/>
    </location>
</feature>
<keyword evidence="3 4" id="KW-0472">Membrane</keyword>
<dbReference type="Proteomes" id="UP001431019">
    <property type="component" value="Unassembled WGS sequence"/>
</dbReference>
<protein>
    <submittedName>
        <fullName evidence="6">YbfB/YjiJ family MFS transporter</fullName>
    </submittedName>
</protein>
<dbReference type="InterPro" id="IPR010645">
    <property type="entry name" value="MFS_4"/>
</dbReference>
<feature type="transmembrane region" description="Helical" evidence="4">
    <location>
        <begin position="385"/>
        <end position="405"/>
    </location>
</feature>
<dbReference type="PROSITE" id="PS50850">
    <property type="entry name" value="MFS"/>
    <property type="match status" value="1"/>
</dbReference>
<evidence type="ECO:0000259" key="5">
    <source>
        <dbReference type="PROSITE" id="PS50850"/>
    </source>
</evidence>
<dbReference type="InterPro" id="IPR036259">
    <property type="entry name" value="MFS_trans_sf"/>
</dbReference>
<feature type="transmembrane region" description="Helical" evidence="4">
    <location>
        <begin position="185"/>
        <end position="205"/>
    </location>
</feature>
<feature type="transmembrane region" description="Helical" evidence="4">
    <location>
        <begin position="357"/>
        <end position="379"/>
    </location>
</feature>
<feature type="transmembrane region" description="Helical" evidence="4">
    <location>
        <begin position="323"/>
        <end position="345"/>
    </location>
</feature>
<feature type="transmembrane region" description="Helical" evidence="4">
    <location>
        <begin position="21"/>
        <end position="48"/>
    </location>
</feature>
<evidence type="ECO:0000256" key="3">
    <source>
        <dbReference type="ARBA" id="ARBA00023136"/>
    </source>
</evidence>
<dbReference type="InterPro" id="IPR020846">
    <property type="entry name" value="MFS_dom"/>
</dbReference>
<accession>A0ABS8JSF0</accession>
<feature type="transmembrane region" description="Helical" evidence="4">
    <location>
        <begin position="60"/>
        <end position="81"/>
    </location>
</feature>
<evidence type="ECO:0000313" key="7">
    <source>
        <dbReference type="Proteomes" id="UP001431019"/>
    </source>
</evidence>
<evidence type="ECO:0000256" key="4">
    <source>
        <dbReference type="SAM" id="Phobius"/>
    </source>
</evidence>
<organism evidence="6 7">
    <name type="scientific">Paraburkholderia sejongensis</name>
    <dbReference type="NCBI Taxonomy" id="2886946"/>
    <lineage>
        <taxon>Bacteria</taxon>
        <taxon>Pseudomonadati</taxon>
        <taxon>Pseudomonadota</taxon>
        <taxon>Betaproteobacteria</taxon>
        <taxon>Burkholderiales</taxon>
        <taxon>Burkholderiaceae</taxon>
        <taxon>Paraburkholderia</taxon>
    </lineage>
</organism>
<dbReference type="PANTHER" id="PTHR23537">
    <property type="match status" value="1"/>
</dbReference>
<keyword evidence="2 4" id="KW-1133">Transmembrane helix</keyword>
<dbReference type="PANTHER" id="PTHR23537:SF1">
    <property type="entry name" value="SUGAR TRANSPORTER"/>
    <property type="match status" value="1"/>
</dbReference>
<feature type="domain" description="Major facilitator superfamily (MFS) profile" evidence="5">
    <location>
        <begin position="23"/>
        <end position="412"/>
    </location>
</feature>
<reference evidence="6 7" key="1">
    <citation type="submission" date="2021-11" db="EMBL/GenBank/DDBJ databases">
        <authorList>
            <person name="Oh E.-T."/>
            <person name="Kim S.-B."/>
        </authorList>
    </citation>
    <scope>NUCLEOTIDE SEQUENCE [LARGE SCALE GENOMIC DNA]</scope>
    <source>
        <strain evidence="6 7">MMS20-SJTR3</strain>
    </source>
</reference>
<dbReference type="Gene3D" id="1.20.1250.20">
    <property type="entry name" value="MFS general substrate transporter like domains"/>
    <property type="match status" value="1"/>
</dbReference>
<proteinExistence type="predicted"/>
<feature type="transmembrane region" description="Helical" evidence="4">
    <location>
        <begin position="299"/>
        <end position="317"/>
    </location>
</feature>
<dbReference type="RefSeq" id="WP_230508899.1">
    <property type="nucleotide sequence ID" value="NZ_JAJITD010000004.1"/>
</dbReference>
<dbReference type="SUPFAM" id="SSF103473">
    <property type="entry name" value="MFS general substrate transporter"/>
    <property type="match status" value="1"/>
</dbReference>
<dbReference type="EMBL" id="JAJITD010000004">
    <property type="protein sequence ID" value="MCC8392679.1"/>
    <property type="molecule type" value="Genomic_DNA"/>
</dbReference>